<comment type="caution">
    <text evidence="3">The sequence shown here is derived from an EMBL/GenBank/DDBJ whole genome shotgun (WGS) entry which is preliminary data.</text>
</comment>
<organism evidence="3 4">
    <name type="scientific">Henriciella barbarensis</name>
    <dbReference type="NCBI Taxonomy" id="86342"/>
    <lineage>
        <taxon>Bacteria</taxon>
        <taxon>Pseudomonadati</taxon>
        <taxon>Pseudomonadota</taxon>
        <taxon>Alphaproteobacteria</taxon>
        <taxon>Hyphomonadales</taxon>
        <taxon>Hyphomonadaceae</taxon>
        <taxon>Henriciella</taxon>
    </lineage>
</organism>
<evidence type="ECO:0000313" key="4">
    <source>
        <dbReference type="Proteomes" id="UP000265431"/>
    </source>
</evidence>
<dbReference type="SUPFAM" id="SSF52200">
    <property type="entry name" value="Toll/Interleukin receptor TIR domain"/>
    <property type="match status" value="1"/>
</dbReference>
<dbReference type="InterPro" id="IPR000157">
    <property type="entry name" value="TIR_dom"/>
</dbReference>
<proteinExistence type="predicted"/>
<dbReference type="AlphaFoldDB" id="A0A399R316"/>
<dbReference type="Proteomes" id="UP000265431">
    <property type="component" value="Unassembled WGS sequence"/>
</dbReference>
<protein>
    <submittedName>
        <fullName evidence="3">Toll/interleukin-1 receptor domain-containing protein</fullName>
    </submittedName>
</protein>
<dbReference type="Gene3D" id="3.40.50.10140">
    <property type="entry name" value="Toll/interleukin-1 receptor homology (TIR) domain"/>
    <property type="match status" value="1"/>
</dbReference>
<accession>A0A399R316</accession>
<keyword evidence="4" id="KW-1185">Reference proteome</keyword>
<sequence length="323" mass="35637">MSAKSLFISYSHADSSHLETLKTHIKPLERRGVISPWFDGHIIPGDDIDEKVGDALRQAQIVALLVSPDFLASDYCIHTELSEAIRRHQEGTARVIPIILRKCGWQEEPFGRLAGLPTDAKAIMSLHWADKDEAWDIVAKGIKAAASAEASEVSPALGETKPSNAPAPASLPKGATQSVPLSPMRVSRRRKLTDEERDDFKHQAFDEISQRFEASINALNGATSGRFRRLDANRFVATLYQSGSKKSGITVYVDGRHFGNGIKFHMSDDGRIDTMNGVLEVALNNGVPYLKSTMGSWMMGGNEYLDSQQAAERIWDSFVSRLE</sequence>
<keyword evidence="3" id="KW-0675">Receptor</keyword>
<gene>
    <name evidence="3" type="ORF">D1224_08445</name>
</gene>
<feature type="domain" description="TIR" evidence="2">
    <location>
        <begin position="2"/>
        <end position="146"/>
    </location>
</feature>
<dbReference type="SMART" id="SM00255">
    <property type="entry name" value="TIR"/>
    <property type="match status" value="1"/>
</dbReference>
<dbReference type="RefSeq" id="WP_119379446.1">
    <property type="nucleotide sequence ID" value="NZ_QWGB01000005.1"/>
</dbReference>
<evidence type="ECO:0000256" key="1">
    <source>
        <dbReference type="SAM" id="MobiDB-lite"/>
    </source>
</evidence>
<dbReference type="InterPro" id="IPR035897">
    <property type="entry name" value="Toll_tir_struct_dom_sf"/>
</dbReference>
<reference evidence="3 4" key="1">
    <citation type="submission" date="2018-08" db="EMBL/GenBank/DDBJ databases">
        <title>Henriciella mobilis sp. nov., isolated from seawater.</title>
        <authorList>
            <person name="Cheng H."/>
            <person name="Wu Y.-H."/>
            <person name="Xu X.-W."/>
            <person name="Guo L.-L."/>
        </authorList>
    </citation>
    <scope>NUCLEOTIDE SEQUENCE [LARGE SCALE GENOMIC DNA]</scope>
    <source>
        <strain evidence="3 4">CCUG66934</strain>
    </source>
</reference>
<dbReference type="PROSITE" id="PS50104">
    <property type="entry name" value="TIR"/>
    <property type="match status" value="1"/>
</dbReference>
<dbReference type="GO" id="GO:0007165">
    <property type="term" value="P:signal transduction"/>
    <property type="evidence" value="ECO:0007669"/>
    <property type="project" value="InterPro"/>
</dbReference>
<dbReference type="EMBL" id="QWGB01000005">
    <property type="protein sequence ID" value="RIJ24257.1"/>
    <property type="molecule type" value="Genomic_DNA"/>
</dbReference>
<dbReference type="Pfam" id="PF13676">
    <property type="entry name" value="TIR_2"/>
    <property type="match status" value="1"/>
</dbReference>
<name>A0A399R316_9PROT</name>
<evidence type="ECO:0000259" key="2">
    <source>
        <dbReference type="PROSITE" id="PS50104"/>
    </source>
</evidence>
<feature type="region of interest" description="Disordered" evidence="1">
    <location>
        <begin position="153"/>
        <end position="197"/>
    </location>
</feature>
<evidence type="ECO:0000313" key="3">
    <source>
        <dbReference type="EMBL" id="RIJ24257.1"/>
    </source>
</evidence>